<protein>
    <submittedName>
        <fullName evidence="1">Uncharacterized protein</fullName>
    </submittedName>
</protein>
<comment type="caution">
    <text evidence="1">The sequence shown here is derived from an EMBL/GenBank/DDBJ whole genome shotgun (WGS) entry which is preliminary data.</text>
</comment>
<accession>A0ACB8V135</accession>
<evidence type="ECO:0000313" key="1">
    <source>
        <dbReference type="EMBL" id="KAI2390159.1"/>
    </source>
</evidence>
<reference evidence="1" key="1">
    <citation type="journal article" date="2022" name="bioRxiv">
        <title>Population genetic analysis of Ophidiomyces ophidiicola, the causative agent of snake fungal disease, indicates recent introductions to the USA.</title>
        <authorList>
            <person name="Ladner J.T."/>
            <person name="Palmer J.M."/>
            <person name="Ettinger C.L."/>
            <person name="Stajich J.E."/>
            <person name="Farrell T.M."/>
            <person name="Glorioso B.M."/>
            <person name="Lawson B."/>
            <person name="Price S.J."/>
            <person name="Stengle A.G."/>
            <person name="Grear D.A."/>
            <person name="Lorch J.M."/>
        </authorList>
    </citation>
    <scope>NUCLEOTIDE SEQUENCE</scope>
    <source>
        <strain evidence="1">NWHC 24266-5</strain>
    </source>
</reference>
<dbReference type="EMBL" id="JALBCA010000019">
    <property type="protein sequence ID" value="KAI2390159.1"/>
    <property type="molecule type" value="Genomic_DNA"/>
</dbReference>
<sequence>MSESDDAYNFLLEVFADRHGCVYDIEILPPGFGPLLRDGASIGITKRALAQAFVIARGIFFKWKNADSDSANNEKSPAEEGLLFDDVGVKIASEIILLFDSEHLTACNWRRQRLLRLKKIAKSDEYIEAVQEEVSFTTTLLRSPLHRHAKSPTIWHHRYWIMIEIFQLGIEHAAKILSKPEEASPIALQEDDAVVREMLLQHELVVALRAGEQHPMNYYAFSYLRQFLSLSTPAECQSSLNHLQSEGTEALEMVHKWCLSHPHDISGWMFLLHMLELLNNKAGQTAFIAGTVSYALDVDWEGEALWIFLKISLSRFKLDLTSLDSRILTAYQQKRSTGIRDSKHRWMDLAAQAKIDIRGQIPNVDQQRNV</sequence>
<name>A0ACB8V135_9EURO</name>
<gene>
    <name evidence="1" type="ORF">LOY88_001759</name>
</gene>
<proteinExistence type="predicted"/>
<organism evidence="1">
    <name type="scientific">Ophidiomyces ophidiicola</name>
    <dbReference type="NCBI Taxonomy" id="1387563"/>
    <lineage>
        <taxon>Eukaryota</taxon>
        <taxon>Fungi</taxon>
        <taxon>Dikarya</taxon>
        <taxon>Ascomycota</taxon>
        <taxon>Pezizomycotina</taxon>
        <taxon>Eurotiomycetes</taxon>
        <taxon>Eurotiomycetidae</taxon>
        <taxon>Onygenales</taxon>
        <taxon>Onygenaceae</taxon>
        <taxon>Ophidiomyces</taxon>
    </lineage>
</organism>